<dbReference type="KEGG" id="swp:swp_1415"/>
<dbReference type="OrthoDB" id="5582699at2"/>
<gene>
    <name evidence="5" type="ordered locus">swp_1415</name>
</gene>
<dbReference type="Gene3D" id="1.10.10.60">
    <property type="entry name" value="Homeodomain-like"/>
    <property type="match status" value="1"/>
</dbReference>
<organism evidence="5 6">
    <name type="scientific">Shewanella piezotolerans (strain WP3 / JCM 13877)</name>
    <dbReference type="NCBI Taxonomy" id="225849"/>
    <lineage>
        <taxon>Bacteria</taxon>
        <taxon>Pseudomonadati</taxon>
        <taxon>Pseudomonadota</taxon>
        <taxon>Gammaproteobacteria</taxon>
        <taxon>Alteromonadales</taxon>
        <taxon>Shewanellaceae</taxon>
        <taxon>Shewanella</taxon>
    </lineage>
</organism>
<evidence type="ECO:0000259" key="4">
    <source>
        <dbReference type="PROSITE" id="PS01124"/>
    </source>
</evidence>
<dbReference type="EMBL" id="CP000472">
    <property type="protein sequence ID" value="ACJ28201.1"/>
    <property type="molecule type" value="Genomic_DNA"/>
</dbReference>
<keyword evidence="2" id="KW-0238">DNA-binding</keyword>
<dbReference type="GO" id="GO:0000976">
    <property type="term" value="F:transcription cis-regulatory region binding"/>
    <property type="evidence" value="ECO:0007669"/>
    <property type="project" value="TreeGrafter"/>
</dbReference>
<dbReference type="eggNOG" id="COG2207">
    <property type="taxonomic scope" value="Bacteria"/>
</dbReference>
<evidence type="ECO:0000256" key="1">
    <source>
        <dbReference type="ARBA" id="ARBA00023015"/>
    </source>
</evidence>
<dbReference type="Proteomes" id="UP000000753">
    <property type="component" value="Chromosome"/>
</dbReference>
<dbReference type="RefSeq" id="WP_020911579.1">
    <property type="nucleotide sequence ID" value="NC_011566.1"/>
</dbReference>
<feature type="domain" description="HTH araC/xylS-type" evidence="4">
    <location>
        <begin position="232"/>
        <end position="330"/>
    </location>
</feature>
<evidence type="ECO:0000313" key="5">
    <source>
        <dbReference type="EMBL" id="ACJ28201.1"/>
    </source>
</evidence>
<accession>B8CKM5</accession>
<keyword evidence="6" id="KW-1185">Reference proteome</keyword>
<dbReference type="InterPro" id="IPR009057">
    <property type="entry name" value="Homeodomain-like_sf"/>
</dbReference>
<sequence>MDKTTPIVPLIKTQYALAFVDILKQIDSDIYPSIAKAQLPENILAPGHDYIPQLPLVKLLNIIGEKAGPDRYSQLIWQVCRQVLIPSYIGKMQHAKTLEEALIEFEQLFNQESLHSAVKLRHLAGRHWFIREHRFYNEQLQDFRAHFIVTFMVELVRALTNRQWSPSAIMLTGANAEEIKASLLLENTEFYLNRRVIGLSLSTEELASPVKLKLNWHETPAHIPLKPSLFADSLKQALKPYLGLGRLPIEVAAEILGMPVRTIQRRLKKENASYSNIVENILFNQACEMLSDVNIPISRIASSLGYSDQPHFSRAFKRITGLSPRAYRQQVS</sequence>
<dbReference type="GO" id="GO:0005829">
    <property type="term" value="C:cytosol"/>
    <property type="evidence" value="ECO:0007669"/>
    <property type="project" value="TreeGrafter"/>
</dbReference>
<dbReference type="PANTHER" id="PTHR47894">
    <property type="entry name" value="HTH-TYPE TRANSCRIPTIONAL REGULATOR GADX"/>
    <property type="match status" value="1"/>
</dbReference>
<reference evidence="5 6" key="1">
    <citation type="journal article" date="2008" name="PLoS ONE">
        <title>Environmental adaptation: genomic analysis of the piezotolerant and psychrotolerant deep-sea iron reducing bacterium Shewanella piezotolerans WP3.</title>
        <authorList>
            <person name="Wang F."/>
            <person name="Wang J."/>
            <person name="Jian H."/>
            <person name="Zhang B."/>
            <person name="Li S."/>
            <person name="Wang F."/>
            <person name="Zeng X."/>
            <person name="Gao L."/>
            <person name="Bartlett D.H."/>
            <person name="Yu J."/>
            <person name="Hu S."/>
            <person name="Xiao X."/>
        </authorList>
    </citation>
    <scope>NUCLEOTIDE SEQUENCE [LARGE SCALE GENOMIC DNA]</scope>
    <source>
        <strain evidence="6">WP3 / JCM 13877</strain>
    </source>
</reference>
<dbReference type="AlphaFoldDB" id="B8CKM5"/>
<dbReference type="PANTHER" id="PTHR47894:SF4">
    <property type="entry name" value="HTH-TYPE TRANSCRIPTIONAL REGULATOR GADX"/>
    <property type="match status" value="1"/>
</dbReference>
<dbReference type="InterPro" id="IPR018060">
    <property type="entry name" value="HTH_AraC"/>
</dbReference>
<name>B8CKM5_SHEPW</name>
<dbReference type="HOGENOM" id="CLU_047522_1_2_6"/>
<keyword evidence="1" id="KW-0805">Transcription regulation</keyword>
<dbReference type="STRING" id="225849.swp_1415"/>
<evidence type="ECO:0000256" key="3">
    <source>
        <dbReference type="ARBA" id="ARBA00023163"/>
    </source>
</evidence>
<protein>
    <submittedName>
        <fullName evidence="5">Transcriptional regulator, AraC family</fullName>
    </submittedName>
</protein>
<dbReference type="PROSITE" id="PS01124">
    <property type="entry name" value="HTH_ARAC_FAMILY_2"/>
    <property type="match status" value="1"/>
</dbReference>
<dbReference type="Pfam" id="PF12833">
    <property type="entry name" value="HTH_18"/>
    <property type="match status" value="1"/>
</dbReference>
<dbReference type="PRINTS" id="PR00032">
    <property type="entry name" value="HTHARAC"/>
</dbReference>
<dbReference type="SUPFAM" id="SSF46689">
    <property type="entry name" value="Homeodomain-like"/>
    <property type="match status" value="1"/>
</dbReference>
<dbReference type="GO" id="GO:0003700">
    <property type="term" value="F:DNA-binding transcription factor activity"/>
    <property type="evidence" value="ECO:0007669"/>
    <property type="project" value="InterPro"/>
</dbReference>
<proteinExistence type="predicted"/>
<dbReference type="SMART" id="SM00342">
    <property type="entry name" value="HTH_ARAC"/>
    <property type="match status" value="1"/>
</dbReference>
<keyword evidence="3" id="KW-0804">Transcription</keyword>
<dbReference type="InterPro" id="IPR020449">
    <property type="entry name" value="Tscrpt_reg_AraC-type_HTH"/>
</dbReference>
<evidence type="ECO:0000313" key="6">
    <source>
        <dbReference type="Proteomes" id="UP000000753"/>
    </source>
</evidence>
<evidence type="ECO:0000256" key="2">
    <source>
        <dbReference type="ARBA" id="ARBA00023125"/>
    </source>
</evidence>